<dbReference type="SUPFAM" id="SSF52058">
    <property type="entry name" value="L domain-like"/>
    <property type="match status" value="1"/>
</dbReference>
<keyword evidence="3" id="KW-0677">Repeat</keyword>
<dbReference type="Pfam" id="PF23559">
    <property type="entry name" value="WHD_DRP"/>
    <property type="match status" value="1"/>
</dbReference>
<evidence type="ECO:0000256" key="1">
    <source>
        <dbReference type="ARBA" id="ARBA00008894"/>
    </source>
</evidence>
<evidence type="ECO:0000256" key="4">
    <source>
        <dbReference type="ARBA" id="ARBA00022741"/>
    </source>
</evidence>
<comment type="similarity">
    <text evidence="1">Belongs to the disease resistance NB-LRR family.</text>
</comment>
<organism evidence="11 12">
    <name type="scientific">Handroanthus impetiginosus</name>
    <dbReference type="NCBI Taxonomy" id="429701"/>
    <lineage>
        <taxon>Eukaryota</taxon>
        <taxon>Viridiplantae</taxon>
        <taxon>Streptophyta</taxon>
        <taxon>Embryophyta</taxon>
        <taxon>Tracheophyta</taxon>
        <taxon>Spermatophyta</taxon>
        <taxon>Magnoliopsida</taxon>
        <taxon>eudicotyledons</taxon>
        <taxon>Gunneridae</taxon>
        <taxon>Pentapetalae</taxon>
        <taxon>asterids</taxon>
        <taxon>lamiids</taxon>
        <taxon>Lamiales</taxon>
        <taxon>Bignoniaceae</taxon>
        <taxon>Crescentiina</taxon>
        <taxon>Tabebuia alliance</taxon>
        <taxon>Handroanthus</taxon>
    </lineage>
</organism>
<evidence type="ECO:0000256" key="6">
    <source>
        <dbReference type="ARBA" id="ARBA00022840"/>
    </source>
</evidence>
<dbReference type="GO" id="GO:0005524">
    <property type="term" value="F:ATP binding"/>
    <property type="evidence" value="ECO:0007669"/>
    <property type="project" value="UniProtKB-KW"/>
</dbReference>
<sequence length="790" mass="90333">MADFAISAVIRKAVDIAGDLIVEESSRLHWLPEDIRWLERQMRHIQACMDDAEAKKITNPQVATLIKDIRELAYDVEDIFDTFLPEIKSHSASGLLKRTINILPYNRICSKFSREIEKIKRRVQGIDEARRNFGVEDITAGVDQYNVDPRTTTLHFDDPIIVGFDQDIQYLMSKLERDRFVSIVGMPGLGKTTFAKKVFKAIKDGFDCSASVSVSQQVNIKGLLEDIATQIGLEKAKQEKNLEVNLYSFLQRKRYLLFLDDVWHTEAWDRLKEYFPVDSESEPFDYPTSWELFSKLIMPSGELENIGKQIVEKCAGVPLAIVVIAGMLRERGMNESGWDDVLKSIGQDASDKCSQILGLSYMDLPIALKPCFLYLGNFPEDYEFSASRLIRLWIAEKFVQGVGAREPEDVGEDYLSKLDARNLIQVVNRGHGGRVKKFRVHDLLQNLCVNMGRETDFLETVDHLQSSSADRVRRFSIHHNSIVGDDALNFNMRKIQIASEDLYLPTEIGSLSCLNYLELNSEWFLVIPWSIQNLINLQTLDLRKCFVVKLPIGIWKMQRLRHLYLGCYINGAHKCEFYYCLMQLWHRQVQVSLPNIQTLAIEIGFGLPPCMLLKFANLRKLWLGEVTPEIMEVLCRQEPISKKLEALHCSSNGFCMSTTVSLAQYSRLMKLKINGVYAPQPFELPHSLIKVTLNKTNLVGDSMETLKNLPKLMILELNFDSFNGSIMDCSGADSFPKLEVLQLYFLVNLEELVEGEGEDRGMPKLRQVDIKACCKLRNIPQRLQLLQMTN</sequence>
<evidence type="ECO:0000259" key="8">
    <source>
        <dbReference type="Pfam" id="PF18052"/>
    </source>
</evidence>
<accession>A0A2G9HM53</accession>
<dbReference type="OrthoDB" id="912405at2759"/>
<dbReference type="GO" id="GO:0043531">
    <property type="term" value="F:ADP binding"/>
    <property type="evidence" value="ECO:0007669"/>
    <property type="project" value="InterPro"/>
</dbReference>
<dbReference type="InterPro" id="IPR027417">
    <property type="entry name" value="P-loop_NTPase"/>
</dbReference>
<dbReference type="FunFam" id="1.10.10.10:FF:000322">
    <property type="entry name" value="Probable disease resistance protein At1g63360"/>
    <property type="match status" value="1"/>
</dbReference>
<dbReference type="InterPro" id="IPR036388">
    <property type="entry name" value="WH-like_DNA-bd_sf"/>
</dbReference>
<dbReference type="Gene3D" id="1.10.10.10">
    <property type="entry name" value="Winged helix-like DNA-binding domain superfamily/Winged helix DNA-binding domain"/>
    <property type="match status" value="1"/>
</dbReference>
<dbReference type="Gene3D" id="3.40.50.300">
    <property type="entry name" value="P-loop containing nucleotide triphosphate hydrolases"/>
    <property type="match status" value="1"/>
</dbReference>
<dbReference type="InterPro" id="IPR044974">
    <property type="entry name" value="Disease_R_plants"/>
</dbReference>
<dbReference type="GO" id="GO:0098542">
    <property type="term" value="P:defense response to other organism"/>
    <property type="evidence" value="ECO:0007669"/>
    <property type="project" value="TreeGrafter"/>
</dbReference>
<feature type="domain" description="Disease resistance protein winged helix" evidence="9">
    <location>
        <begin position="378"/>
        <end position="447"/>
    </location>
</feature>
<keyword evidence="2" id="KW-0433">Leucine-rich repeat</keyword>
<dbReference type="AlphaFoldDB" id="A0A2G9HM53"/>
<feature type="domain" description="NB-ARC" evidence="7">
    <location>
        <begin position="168"/>
        <end position="276"/>
    </location>
</feature>
<keyword evidence="4" id="KW-0547">Nucleotide-binding</keyword>
<dbReference type="InterPro" id="IPR038005">
    <property type="entry name" value="RX-like_CC"/>
</dbReference>
<evidence type="ECO:0000259" key="10">
    <source>
        <dbReference type="Pfam" id="PF23598"/>
    </source>
</evidence>
<feature type="domain" description="Disease resistance R13L4/SHOC-2-like LRR" evidence="10">
    <location>
        <begin position="506"/>
        <end position="772"/>
    </location>
</feature>
<dbReference type="PANTHER" id="PTHR23155">
    <property type="entry name" value="DISEASE RESISTANCE PROTEIN RP"/>
    <property type="match status" value="1"/>
</dbReference>
<evidence type="ECO:0000259" key="7">
    <source>
        <dbReference type="Pfam" id="PF00931"/>
    </source>
</evidence>
<gene>
    <name evidence="11" type="ORF">CDL12_08818</name>
</gene>
<evidence type="ECO:0000256" key="5">
    <source>
        <dbReference type="ARBA" id="ARBA00022821"/>
    </source>
</evidence>
<dbReference type="CDD" id="cd14798">
    <property type="entry name" value="RX-CC_like"/>
    <property type="match status" value="1"/>
</dbReference>
<evidence type="ECO:0000313" key="12">
    <source>
        <dbReference type="Proteomes" id="UP000231279"/>
    </source>
</evidence>
<dbReference type="InterPro" id="IPR032675">
    <property type="entry name" value="LRR_dom_sf"/>
</dbReference>
<evidence type="ECO:0000313" key="11">
    <source>
        <dbReference type="EMBL" id="PIN18513.1"/>
    </source>
</evidence>
<dbReference type="Proteomes" id="UP000231279">
    <property type="component" value="Unassembled WGS sequence"/>
</dbReference>
<proteinExistence type="inferred from homology"/>
<dbReference type="Pfam" id="PF00931">
    <property type="entry name" value="NB-ARC"/>
    <property type="match status" value="1"/>
</dbReference>
<dbReference type="SUPFAM" id="SSF52540">
    <property type="entry name" value="P-loop containing nucleoside triphosphate hydrolases"/>
    <property type="match status" value="1"/>
</dbReference>
<dbReference type="PANTHER" id="PTHR23155:SF1238">
    <property type="entry name" value="TOMV SUSCEPTIBLE PROTEIN TM-2"/>
    <property type="match status" value="1"/>
</dbReference>
<keyword evidence="5" id="KW-0611">Plant defense</keyword>
<protein>
    <submittedName>
        <fullName evidence="11">Apoptotic ATPase</fullName>
    </submittedName>
</protein>
<dbReference type="EMBL" id="NKXS01001448">
    <property type="protein sequence ID" value="PIN18513.1"/>
    <property type="molecule type" value="Genomic_DNA"/>
</dbReference>
<dbReference type="Gene3D" id="1.10.8.430">
    <property type="entry name" value="Helical domain of apoptotic protease-activating factors"/>
    <property type="match status" value="1"/>
</dbReference>
<dbReference type="Pfam" id="PF18052">
    <property type="entry name" value="Rx_N"/>
    <property type="match status" value="1"/>
</dbReference>
<evidence type="ECO:0000256" key="2">
    <source>
        <dbReference type="ARBA" id="ARBA00022614"/>
    </source>
</evidence>
<dbReference type="Gene3D" id="3.80.10.10">
    <property type="entry name" value="Ribonuclease Inhibitor"/>
    <property type="match status" value="1"/>
</dbReference>
<evidence type="ECO:0000259" key="9">
    <source>
        <dbReference type="Pfam" id="PF23559"/>
    </source>
</evidence>
<dbReference type="InterPro" id="IPR002182">
    <property type="entry name" value="NB-ARC"/>
</dbReference>
<dbReference type="Pfam" id="PF23598">
    <property type="entry name" value="LRR_14"/>
    <property type="match status" value="1"/>
</dbReference>
<keyword evidence="12" id="KW-1185">Reference proteome</keyword>
<dbReference type="STRING" id="429701.A0A2G9HM53"/>
<dbReference type="Gene3D" id="1.20.5.4130">
    <property type="match status" value="1"/>
</dbReference>
<comment type="caution">
    <text evidence="11">The sequence shown here is derived from an EMBL/GenBank/DDBJ whole genome shotgun (WGS) entry which is preliminary data.</text>
</comment>
<dbReference type="InterPro" id="IPR041118">
    <property type="entry name" value="Rx_N"/>
</dbReference>
<keyword evidence="6" id="KW-0067">ATP-binding</keyword>
<dbReference type="InterPro" id="IPR055414">
    <property type="entry name" value="LRR_R13L4/SHOC2-like"/>
</dbReference>
<dbReference type="InterPro" id="IPR042197">
    <property type="entry name" value="Apaf_helical"/>
</dbReference>
<name>A0A2G9HM53_9LAMI</name>
<evidence type="ECO:0000256" key="3">
    <source>
        <dbReference type="ARBA" id="ARBA00022737"/>
    </source>
</evidence>
<reference evidence="12" key="1">
    <citation type="journal article" date="2018" name="Gigascience">
        <title>Genome assembly of the Pink Ipe (Handroanthus impetiginosus, Bignoniaceae), a highly valued, ecologically keystone Neotropical timber forest tree.</title>
        <authorList>
            <person name="Silva-Junior O.B."/>
            <person name="Grattapaglia D."/>
            <person name="Novaes E."/>
            <person name="Collevatti R.G."/>
        </authorList>
    </citation>
    <scope>NUCLEOTIDE SEQUENCE [LARGE SCALE GENOMIC DNA]</scope>
    <source>
        <strain evidence="12">cv. UFG-1</strain>
    </source>
</reference>
<dbReference type="InterPro" id="IPR058922">
    <property type="entry name" value="WHD_DRP"/>
</dbReference>
<dbReference type="PRINTS" id="PR00364">
    <property type="entry name" value="DISEASERSIST"/>
</dbReference>
<feature type="domain" description="Disease resistance N-terminal" evidence="8">
    <location>
        <begin position="9"/>
        <end position="93"/>
    </location>
</feature>